<accession>A0AA85JA11</accession>
<sequence length="113" mass="13276">EYKKALEEDTAFNYKVLASKQLYNLMKKHISKKWENRKNLDISEGTFLEETSDSLKNDEAKLKVLETAAVRKTHEYRDTLSECIYSSSINQSTIKLWQAYYDSPFVEFGDDYV</sequence>
<organism evidence="1 2">
    <name type="scientific">Trichobilharzia regenti</name>
    <name type="common">Nasal bird schistosome</name>
    <dbReference type="NCBI Taxonomy" id="157069"/>
    <lineage>
        <taxon>Eukaryota</taxon>
        <taxon>Metazoa</taxon>
        <taxon>Spiralia</taxon>
        <taxon>Lophotrochozoa</taxon>
        <taxon>Platyhelminthes</taxon>
        <taxon>Trematoda</taxon>
        <taxon>Digenea</taxon>
        <taxon>Strigeidida</taxon>
        <taxon>Schistosomatoidea</taxon>
        <taxon>Schistosomatidae</taxon>
        <taxon>Trichobilharzia</taxon>
    </lineage>
</organism>
<reference evidence="1" key="1">
    <citation type="submission" date="2022-06" db="EMBL/GenBank/DDBJ databases">
        <authorList>
            <person name="Berger JAMES D."/>
            <person name="Berger JAMES D."/>
        </authorList>
    </citation>
    <scope>NUCLEOTIDE SEQUENCE [LARGE SCALE GENOMIC DNA]</scope>
</reference>
<evidence type="ECO:0000313" key="1">
    <source>
        <dbReference type="Proteomes" id="UP000050795"/>
    </source>
</evidence>
<dbReference type="WBParaSite" id="TREG1_139120.1">
    <property type="protein sequence ID" value="TREG1_139120.1"/>
    <property type="gene ID" value="TREG1_139120"/>
</dbReference>
<protein>
    <submittedName>
        <fullName evidence="2">Uncharacterized protein</fullName>
    </submittedName>
</protein>
<keyword evidence="1" id="KW-1185">Reference proteome</keyword>
<name>A0AA85JA11_TRIRE</name>
<proteinExistence type="predicted"/>
<dbReference type="Proteomes" id="UP000050795">
    <property type="component" value="Unassembled WGS sequence"/>
</dbReference>
<dbReference type="AlphaFoldDB" id="A0AA85JA11"/>
<reference evidence="2" key="2">
    <citation type="submission" date="2023-11" db="UniProtKB">
        <authorList>
            <consortium name="WormBaseParasite"/>
        </authorList>
    </citation>
    <scope>IDENTIFICATION</scope>
</reference>
<evidence type="ECO:0000313" key="2">
    <source>
        <dbReference type="WBParaSite" id="TREG1_139120.1"/>
    </source>
</evidence>